<dbReference type="Proteomes" id="UP001612415">
    <property type="component" value="Unassembled WGS sequence"/>
</dbReference>
<sequence length="304" mass="33103">MVSSPHDAMHRIFREDPGLLARVLPRAGISFPEYTSIDLLDTDLTEIKPMERRVDSIFRVHVPDDEGGFLLAVESQGKPDPDKRNSWTYYLAHMHAKYRLPPILVVLCRDKATAAWAAEPIRIGRRFHTSMLVFPLVLGPGNLSAITDPDEAAEDVPLAVFSAFAHAKDPALPAILEALAAALAGRDEGSDDWAEYVEIGLGDGPARDLWRQLMATYTPNFPGSGTIVEEAWLAGRAKGEAEGEAKGEAKGRAEAILHILGARGIEISGAVRDRVLGCADLEVLGVWLGRSLSMTSAEELFDKE</sequence>
<evidence type="ECO:0008006" key="3">
    <source>
        <dbReference type="Google" id="ProtNLM"/>
    </source>
</evidence>
<evidence type="ECO:0000313" key="2">
    <source>
        <dbReference type="Proteomes" id="UP001612415"/>
    </source>
</evidence>
<reference evidence="1 2" key="1">
    <citation type="submission" date="2024-10" db="EMBL/GenBank/DDBJ databases">
        <title>The Natural Products Discovery Center: Release of the First 8490 Sequenced Strains for Exploring Actinobacteria Biosynthetic Diversity.</title>
        <authorList>
            <person name="Kalkreuter E."/>
            <person name="Kautsar S.A."/>
            <person name="Yang D."/>
            <person name="Bader C.D."/>
            <person name="Teijaro C.N."/>
            <person name="Fluegel L."/>
            <person name="Davis C.M."/>
            <person name="Simpson J.R."/>
            <person name="Lauterbach L."/>
            <person name="Steele A.D."/>
            <person name="Gui C."/>
            <person name="Meng S."/>
            <person name="Li G."/>
            <person name="Viehrig K."/>
            <person name="Ye F."/>
            <person name="Su P."/>
            <person name="Kiefer A.F."/>
            <person name="Nichols A."/>
            <person name="Cepeda A.J."/>
            <person name="Yan W."/>
            <person name="Fan B."/>
            <person name="Jiang Y."/>
            <person name="Adhikari A."/>
            <person name="Zheng C.-J."/>
            <person name="Schuster L."/>
            <person name="Cowan T.M."/>
            <person name="Smanski M.J."/>
            <person name="Chevrette M.G."/>
            <person name="De Carvalho L.P.S."/>
            <person name="Shen B."/>
        </authorList>
    </citation>
    <scope>NUCLEOTIDE SEQUENCE [LARGE SCALE GENOMIC DNA]</scope>
    <source>
        <strain evidence="1 2">NPDC051599</strain>
    </source>
</reference>
<dbReference type="RefSeq" id="WP_398657323.1">
    <property type="nucleotide sequence ID" value="NZ_JBITDC010000006.1"/>
</dbReference>
<keyword evidence="2" id="KW-1185">Reference proteome</keyword>
<accession>A0ABW7Y2K6</accession>
<name>A0ABW7Y2K6_STRCE</name>
<organism evidence="1 2">
    <name type="scientific">Streptomyces cellulosae</name>
    <dbReference type="NCBI Taxonomy" id="1968"/>
    <lineage>
        <taxon>Bacteria</taxon>
        <taxon>Bacillati</taxon>
        <taxon>Actinomycetota</taxon>
        <taxon>Actinomycetes</taxon>
        <taxon>Kitasatosporales</taxon>
        <taxon>Streptomycetaceae</taxon>
        <taxon>Streptomyces</taxon>
    </lineage>
</organism>
<comment type="caution">
    <text evidence="1">The sequence shown here is derived from an EMBL/GenBank/DDBJ whole genome shotgun (WGS) entry which is preliminary data.</text>
</comment>
<proteinExistence type="predicted"/>
<protein>
    <recommendedName>
        <fullName evidence="3">Transposase (putative) YhgA-like domain-containing protein</fullName>
    </recommendedName>
</protein>
<evidence type="ECO:0000313" key="1">
    <source>
        <dbReference type="EMBL" id="MFI5676601.1"/>
    </source>
</evidence>
<gene>
    <name evidence="1" type="ORF">ACIA8P_18295</name>
</gene>
<dbReference type="PANTHER" id="PTHR34613:SF1">
    <property type="entry name" value="SLL6017 PROTEIN"/>
    <property type="match status" value="1"/>
</dbReference>
<dbReference type="EMBL" id="JBITDC010000006">
    <property type="protein sequence ID" value="MFI5676601.1"/>
    <property type="molecule type" value="Genomic_DNA"/>
</dbReference>
<dbReference type="PANTHER" id="PTHR34613">
    <property type="entry name" value="SLL0800 PROTEIN"/>
    <property type="match status" value="1"/>
</dbReference>